<comment type="caution">
    <text evidence="1">The sequence shown here is derived from an EMBL/GenBank/DDBJ whole genome shotgun (WGS) entry which is preliminary data.</text>
</comment>
<dbReference type="InterPro" id="IPR016195">
    <property type="entry name" value="Pol/histidinol_Pase-like"/>
</dbReference>
<feature type="non-terminal residue" evidence="1">
    <location>
        <position position="67"/>
    </location>
</feature>
<accession>X0U4N6</accession>
<dbReference type="EMBL" id="BARS01027739">
    <property type="protein sequence ID" value="GAG00724.1"/>
    <property type="molecule type" value="Genomic_DNA"/>
</dbReference>
<name>X0U4N6_9ZZZZ</name>
<gene>
    <name evidence="1" type="ORF">S01H1_43535</name>
</gene>
<evidence type="ECO:0008006" key="2">
    <source>
        <dbReference type="Google" id="ProtNLM"/>
    </source>
</evidence>
<dbReference type="SUPFAM" id="SSF89550">
    <property type="entry name" value="PHP domain-like"/>
    <property type="match status" value="1"/>
</dbReference>
<sequence>MGYSCVAITDHVDLSNLDFVVPRMVKVARDLNQRQSVKLIPGAEITHVPPELIESLVKKARELGAEI</sequence>
<organism evidence="1">
    <name type="scientific">marine sediment metagenome</name>
    <dbReference type="NCBI Taxonomy" id="412755"/>
    <lineage>
        <taxon>unclassified sequences</taxon>
        <taxon>metagenomes</taxon>
        <taxon>ecological metagenomes</taxon>
    </lineage>
</organism>
<evidence type="ECO:0000313" key="1">
    <source>
        <dbReference type="EMBL" id="GAG00724.1"/>
    </source>
</evidence>
<dbReference type="AlphaFoldDB" id="X0U4N6"/>
<protein>
    <recommendedName>
        <fullName evidence="2">PHP domain-containing protein</fullName>
    </recommendedName>
</protein>
<reference evidence="1" key="1">
    <citation type="journal article" date="2014" name="Front. Microbiol.">
        <title>High frequency of phylogenetically diverse reductive dehalogenase-homologous genes in deep subseafloor sedimentary metagenomes.</title>
        <authorList>
            <person name="Kawai M."/>
            <person name="Futagami T."/>
            <person name="Toyoda A."/>
            <person name="Takaki Y."/>
            <person name="Nishi S."/>
            <person name="Hori S."/>
            <person name="Arai W."/>
            <person name="Tsubouchi T."/>
            <person name="Morono Y."/>
            <person name="Uchiyama I."/>
            <person name="Ito T."/>
            <person name="Fujiyama A."/>
            <person name="Inagaki F."/>
            <person name="Takami H."/>
        </authorList>
    </citation>
    <scope>NUCLEOTIDE SEQUENCE</scope>
    <source>
        <strain evidence="1">Expedition CK06-06</strain>
    </source>
</reference>
<dbReference type="Gene3D" id="3.20.20.140">
    <property type="entry name" value="Metal-dependent hydrolases"/>
    <property type="match status" value="1"/>
</dbReference>
<proteinExistence type="predicted"/>